<evidence type="ECO:0000313" key="4">
    <source>
        <dbReference type="Proteomes" id="UP001311799"/>
    </source>
</evidence>
<dbReference type="Gene3D" id="3.40.50.1820">
    <property type="entry name" value="alpha/beta hydrolase"/>
    <property type="match status" value="1"/>
</dbReference>
<name>A0AAV9Y160_9CRYT</name>
<evidence type="ECO:0000313" key="3">
    <source>
        <dbReference type="EMBL" id="KAK6589902.1"/>
    </source>
</evidence>
<dbReference type="Proteomes" id="UP001311799">
    <property type="component" value="Unassembled WGS sequence"/>
</dbReference>
<feature type="compositionally biased region" description="Basic and acidic residues" evidence="1">
    <location>
        <begin position="21"/>
        <end position="30"/>
    </location>
</feature>
<dbReference type="PANTHER" id="PTHR12277:SF81">
    <property type="entry name" value="PROTEIN ABHD13"/>
    <property type="match status" value="1"/>
</dbReference>
<dbReference type="PANTHER" id="PTHR12277">
    <property type="entry name" value="ALPHA/BETA HYDROLASE DOMAIN-CONTAINING PROTEIN"/>
    <property type="match status" value="1"/>
</dbReference>
<dbReference type="InterPro" id="IPR029058">
    <property type="entry name" value="AB_hydrolase_fold"/>
</dbReference>
<dbReference type="InterPro" id="IPR001375">
    <property type="entry name" value="Peptidase_S9_cat"/>
</dbReference>
<dbReference type="EMBL" id="JAWDEY010000010">
    <property type="protein sequence ID" value="KAK6589902.1"/>
    <property type="molecule type" value="Genomic_DNA"/>
</dbReference>
<keyword evidence="4" id="KW-1185">Reference proteome</keyword>
<evidence type="ECO:0000259" key="2">
    <source>
        <dbReference type="Pfam" id="PF00326"/>
    </source>
</evidence>
<protein>
    <recommendedName>
        <fullName evidence="2">Peptidase S9 prolyl oligopeptidase catalytic domain-containing protein</fullName>
    </recommendedName>
</protein>
<proteinExistence type="predicted"/>
<feature type="region of interest" description="Disordered" evidence="1">
    <location>
        <begin position="1"/>
        <end position="56"/>
    </location>
</feature>
<feature type="domain" description="Peptidase S9 prolyl oligopeptidase catalytic" evidence="2">
    <location>
        <begin position="331"/>
        <end position="407"/>
    </location>
</feature>
<gene>
    <name evidence="3" type="ORF">RS030_192875</name>
</gene>
<sequence>MNGSSRMFGDSEGDKICMNNDSKDKTRNTVEDEQNGKSISSEKELRGNGVGSNIGEGNINNVPSKPIIAALCCLTTMGLRSKIVSSFSFFPPKISGLVLKELDGNELVFKREFINRKFGIEYITLRSITNIEKRLVDLLVSDIKVNIYSTWIESGKSKIPISCVVLSPIMGKTLLDLSNKQVPLFIYSHGNASDIGNMLPVFINMSLKLNVHVIAYDYRSYGLSLGKPTERGMYADIKAVYNYAVNVLKIPTNKIFLLGQSIGSAPTIYLAKKLGKNIKSRDKSALIDSNNCSENNALPLGGIIVQSGIASGLNALLSPEYNKDIMCDVFLNYKNIRKIPFPMLILHGTSDQVIHISNSHKLFENAKKNKYHPPITTWWVEGASHDIPGSNNTKKEYYQKLSSFINSVTH</sequence>
<organism evidence="3 4">
    <name type="scientific">Cryptosporidium xiaoi</name>
    <dbReference type="NCBI Taxonomy" id="659607"/>
    <lineage>
        <taxon>Eukaryota</taxon>
        <taxon>Sar</taxon>
        <taxon>Alveolata</taxon>
        <taxon>Apicomplexa</taxon>
        <taxon>Conoidasida</taxon>
        <taxon>Coccidia</taxon>
        <taxon>Eucoccidiorida</taxon>
        <taxon>Eimeriorina</taxon>
        <taxon>Cryptosporidiidae</taxon>
        <taxon>Cryptosporidium</taxon>
    </lineage>
</organism>
<evidence type="ECO:0000256" key="1">
    <source>
        <dbReference type="SAM" id="MobiDB-lite"/>
    </source>
</evidence>
<dbReference type="GO" id="GO:0006508">
    <property type="term" value="P:proteolysis"/>
    <property type="evidence" value="ECO:0007669"/>
    <property type="project" value="InterPro"/>
</dbReference>
<reference evidence="3 4" key="1">
    <citation type="submission" date="2023-10" db="EMBL/GenBank/DDBJ databases">
        <title>Comparative genomics analysis reveals potential genetic determinants of host preference in Cryptosporidium xiaoi.</title>
        <authorList>
            <person name="Xiao L."/>
            <person name="Li J."/>
        </authorList>
    </citation>
    <scope>NUCLEOTIDE SEQUENCE [LARGE SCALE GENOMIC DNA]</scope>
    <source>
        <strain evidence="3 4">52996</strain>
    </source>
</reference>
<comment type="caution">
    <text evidence="3">The sequence shown here is derived from an EMBL/GenBank/DDBJ whole genome shotgun (WGS) entry which is preliminary data.</text>
</comment>
<dbReference type="Pfam" id="PF00326">
    <property type="entry name" value="Peptidase_S9"/>
    <property type="match status" value="1"/>
</dbReference>
<dbReference type="AlphaFoldDB" id="A0AAV9Y160"/>
<accession>A0AAV9Y160</accession>
<dbReference type="SUPFAM" id="SSF53474">
    <property type="entry name" value="alpha/beta-Hydrolases"/>
    <property type="match status" value="1"/>
</dbReference>
<dbReference type="GO" id="GO:0008236">
    <property type="term" value="F:serine-type peptidase activity"/>
    <property type="evidence" value="ECO:0007669"/>
    <property type="project" value="InterPro"/>
</dbReference>